<keyword evidence="2" id="KW-1185">Reference proteome</keyword>
<comment type="caution">
    <text evidence="1">The sequence shown here is derived from an EMBL/GenBank/DDBJ whole genome shotgun (WGS) entry which is preliminary data.</text>
</comment>
<sequence length="93" mass="10855">MNILDNLSFRPGDKLMLKDWHEFDWYWDGDDTTEHAPVWIEPGMIFEVYAIGQLNLDEPYYTFELSHHIHGDITIDVAASEAEKIFVLNERAG</sequence>
<evidence type="ECO:0008006" key="3">
    <source>
        <dbReference type="Google" id="ProtNLM"/>
    </source>
</evidence>
<dbReference type="Proteomes" id="UP001306950">
    <property type="component" value="Unassembled WGS sequence"/>
</dbReference>
<accession>A0ABU7VMR2</accession>
<proteinExistence type="predicted"/>
<protein>
    <recommendedName>
        <fullName evidence="3">DUF5348 domain-containing protein</fullName>
    </recommendedName>
</protein>
<organism evidence="1 2">
    <name type="scientific">Paenibacillus haidiansis</name>
    <dbReference type="NCBI Taxonomy" id="1574488"/>
    <lineage>
        <taxon>Bacteria</taxon>
        <taxon>Bacillati</taxon>
        <taxon>Bacillota</taxon>
        <taxon>Bacilli</taxon>
        <taxon>Bacillales</taxon>
        <taxon>Paenibacillaceae</taxon>
        <taxon>Paenibacillus</taxon>
    </lineage>
</organism>
<evidence type="ECO:0000313" key="2">
    <source>
        <dbReference type="Proteomes" id="UP001306950"/>
    </source>
</evidence>
<evidence type="ECO:0000313" key="1">
    <source>
        <dbReference type="EMBL" id="MEF2965063.1"/>
    </source>
</evidence>
<gene>
    <name evidence="1" type="ORF">V3851_04400</name>
</gene>
<name>A0ABU7VMR2_9BACL</name>
<reference evidence="1 2" key="1">
    <citation type="submission" date="2024-02" db="EMBL/GenBank/DDBJ databases">
        <title>A nitrogen-fixing paenibacillus bacterium.</title>
        <authorList>
            <person name="Zhang W.L."/>
            <person name="Chen S.F."/>
        </authorList>
    </citation>
    <scope>NUCLEOTIDE SEQUENCE [LARGE SCALE GENOMIC DNA]</scope>
    <source>
        <strain evidence="1 2">M1</strain>
    </source>
</reference>
<dbReference type="RefSeq" id="WP_331845305.1">
    <property type="nucleotide sequence ID" value="NZ_JAZHPZ010000002.1"/>
</dbReference>
<dbReference type="EMBL" id="JAZHPZ010000002">
    <property type="protein sequence ID" value="MEF2965063.1"/>
    <property type="molecule type" value="Genomic_DNA"/>
</dbReference>